<sequence length="70" mass="7801">MSDCIQCGNPIVKIGRTKGKKYCTTVCRERAYLEKERRLNNGKLDLPSATIGAISEYKVAIDLLTKGRIV</sequence>
<gene>
    <name evidence="1" type="ORF">LCGC14_1145790</name>
</gene>
<dbReference type="AlphaFoldDB" id="A0A0F9PF06"/>
<reference evidence="1" key="1">
    <citation type="journal article" date="2015" name="Nature">
        <title>Complex archaea that bridge the gap between prokaryotes and eukaryotes.</title>
        <authorList>
            <person name="Spang A."/>
            <person name="Saw J.H."/>
            <person name="Jorgensen S.L."/>
            <person name="Zaremba-Niedzwiedzka K."/>
            <person name="Martijn J."/>
            <person name="Lind A.E."/>
            <person name="van Eijk R."/>
            <person name="Schleper C."/>
            <person name="Guy L."/>
            <person name="Ettema T.J."/>
        </authorList>
    </citation>
    <scope>NUCLEOTIDE SEQUENCE</scope>
</reference>
<feature type="non-terminal residue" evidence="1">
    <location>
        <position position="70"/>
    </location>
</feature>
<protein>
    <submittedName>
        <fullName evidence="1">Uncharacterized protein</fullName>
    </submittedName>
</protein>
<comment type="caution">
    <text evidence="1">The sequence shown here is derived from an EMBL/GenBank/DDBJ whole genome shotgun (WGS) entry which is preliminary data.</text>
</comment>
<evidence type="ECO:0000313" key="1">
    <source>
        <dbReference type="EMBL" id="KKM99630.1"/>
    </source>
</evidence>
<organism evidence="1">
    <name type="scientific">marine sediment metagenome</name>
    <dbReference type="NCBI Taxonomy" id="412755"/>
    <lineage>
        <taxon>unclassified sequences</taxon>
        <taxon>metagenomes</taxon>
        <taxon>ecological metagenomes</taxon>
    </lineage>
</organism>
<name>A0A0F9PF06_9ZZZZ</name>
<proteinExistence type="predicted"/>
<dbReference type="EMBL" id="LAZR01005474">
    <property type="protein sequence ID" value="KKM99630.1"/>
    <property type="molecule type" value="Genomic_DNA"/>
</dbReference>
<accession>A0A0F9PF06</accession>